<dbReference type="InterPro" id="IPR008023">
    <property type="entry name" value="DUF748"/>
</dbReference>
<dbReference type="RefSeq" id="WP_131331071.1">
    <property type="nucleotide sequence ID" value="NZ_CP044016.1"/>
</dbReference>
<gene>
    <name evidence="8" type="ORF">E0W69_016140</name>
</gene>
<protein>
    <submittedName>
        <fullName evidence="8">Translocation/assembly module TamB</fullName>
    </submittedName>
</protein>
<evidence type="ECO:0000259" key="7">
    <source>
        <dbReference type="Pfam" id="PF04357"/>
    </source>
</evidence>
<feature type="domain" description="Translocation and assembly module TamB C-terminal" evidence="7">
    <location>
        <begin position="1265"/>
        <end position="1726"/>
    </location>
</feature>
<dbReference type="Pfam" id="PF05359">
    <property type="entry name" value="DUF748"/>
    <property type="match status" value="1"/>
</dbReference>
<evidence type="ECO:0000256" key="4">
    <source>
        <dbReference type="ARBA" id="ARBA00023136"/>
    </source>
</evidence>
<dbReference type="EMBL" id="CP044016">
    <property type="protein sequence ID" value="QES90115.1"/>
    <property type="molecule type" value="Genomic_DNA"/>
</dbReference>
<evidence type="ECO:0000256" key="1">
    <source>
        <dbReference type="ARBA" id="ARBA00004167"/>
    </source>
</evidence>
<keyword evidence="3 6" id="KW-1133">Transmembrane helix</keyword>
<dbReference type="GO" id="GO:0005886">
    <property type="term" value="C:plasma membrane"/>
    <property type="evidence" value="ECO:0007669"/>
    <property type="project" value="InterPro"/>
</dbReference>
<dbReference type="Pfam" id="PF04357">
    <property type="entry name" value="TamB"/>
    <property type="match status" value="1"/>
</dbReference>
<dbReference type="OrthoDB" id="9811276at2"/>
<evidence type="ECO:0000256" key="6">
    <source>
        <dbReference type="SAM" id="Phobius"/>
    </source>
</evidence>
<dbReference type="InterPro" id="IPR007452">
    <property type="entry name" value="TamB_C"/>
</dbReference>
<keyword evidence="4 6" id="KW-0472">Membrane</keyword>
<evidence type="ECO:0000256" key="2">
    <source>
        <dbReference type="ARBA" id="ARBA00022692"/>
    </source>
</evidence>
<feature type="transmembrane region" description="Helical" evidence="6">
    <location>
        <begin position="12"/>
        <end position="32"/>
    </location>
</feature>
<evidence type="ECO:0000313" key="9">
    <source>
        <dbReference type="Proteomes" id="UP000292424"/>
    </source>
</evidence>
<accession>A0A5P2G3Q8</accession>
<name>A0A5P2G3Q8_9BACT</name>
<keyword evidence="2 6" id="KW-0812">Transmembrane</keyword>
<evidence type="ECO:0000256" key="5">
    <source>
        <dbReference type="SAM" id="MobiDB-lite"/>
    </source>
</evidence>
<evidence type="ECO:0000256" key="3">
    <source>
        <dbReference type="ARBA" id="ARBA00022989"/>
    </source>
</evidence>
<dbReference type="KEGG" id="arac:E0W69_016140"/>
<dbReference type="Proteomes" id="UP000292424">
    <property type="component" value="Chromosome"/>
</dbReference>
<organism evidence="8 9">
    <name type="scientific">Rhizosphaericola mali</name>
    <dbReference type="NCBI Taxonomy" id="2545455"/>
    <lineage>
        <taxon>Bacteria</taxon>
        <taxon>Pseudomonadati</taxon>
        <taxon>Bacteroidota</taxon>
        <taxon>Chitinophagia</taxon>
        <taxon>Chitinophagales</taxon>
        <taxon>Chitinophagaceae</taxon>
        <taxon>Rhizosphaericola</taxon>
    </lineage>
</organism>
<comment type="subcellular location">
    <subcellularLocation>
        <location evidence="1">Membrane</location>
        <topology evidence="1">Single-pass membrane protein</topology>
    </subcellularLocation>
</comment>
<keyword evidence="9" id="KW-1185">Reference proteome</keyword>
<evidence type="ECO:0000313" key="8">
    <source>
        <dbReference type="EMBL" id="QES90115.1"/>
    </source>
</evidence>
<reference evidence="8 9" key="1">
    <citation type="submission" date="2019-09" db="EMBL/GenBank/DDBJ databases">
        <title>Complete genome sequence of Arachidicoccus sp. B3-10 isolated from apple orchard soil.</title>
        <authorList>
            <person name="Kim H.S."/>
            <person name="Han K.-I."/>
            <person name="Suh M.K."/>
            <person name="Lee K.C."/>
            <person name="Eom M.K."/>
            <person name="Kim J.-S."/>
            <person name="Kang S.W."/>
            <person name="Sin Y."/>
            <person name="Lee J.-S."/>
        </authorList>
    </citation>
    <scope>NUCLEOTIDE SEQUENCE [LARGE SCALE GENOMIC DNA]</scope>
    <source>
        <strain evidence="8 9">B3-10</strain>
    </source>
</reference>
<dbReference type="GO" id="GO:0009306">
    <property type="term" value="P:protein secretion"/>
    <property type="evidence" value="ECO:0007669"/>
    <property type="project" value="InterPro"/>
</dbReference>
<sequence length="1764" mass="195346">MKKIIRRIAKIIGWVLMSILLLLILISVVIQIPRVQNIIKNKIVSYAESKIKTKVSLAHLHFNLFRGVELDSLYMQDQKKDTLLFVNNFRLHLSVLQLIRSQALISEISLDGVNTHIYRNAPDTVYNFQYIIDAFVGKDTATAVDTTTSTSSFLVDINKVNLSNIRYTFHDDVLGMESKGKIGYANTSLKRFDTKTMNVDIPQFILKNTNISYHQYKPLVIIPVDSSLLLAAKKDTAALKLPLRVGNVILDSIQLNYKDDIGAMLADLNVGNLSVTPGNLDVSKMSFTVDDIQLSKTKAKIEMGKSTATTSTDTSSMFWHFAVNNIGVDSVDFVYNDLTAKPIKKGMDYGHLHFKNVVVKGKEMDFIPSFYQGKITQGSLQEKGGLDLRKLTANFTYGDHGASLGKLFIQTPKSVIRDSVSVKYKSLDDVIANPGNMYLFAHLPKNTIYMGDILNVAPMLEEYMSGYATSTFNINSTVKGYVKDLQVPQLEFSGLHNTNLNVTGYIKGLPDPDKMLFNLNIKSLNTSLEDIKALIPKQYISDSLLHGKGPIHISGVVKGKINDLSIPNLQMRGLKNTSLNMSMYAKGLPDANKAYFNIHIKNLHTTATDIETLAPLGSIPKDLIRIPKSISANGYFTGGMAAMNTNLNINTSNGQAKLVGKLTQNGVYSASIALNDLDLGYIAKMDTTLGKMTLTAHAQGSGLNLNHFNMKKFQSDFNANVVSADIYGYNYQNFTTNGNVVDGILKADAGILDSNIHLSLNTIADLLPKYPAVQLNMQLDTIDLQKLHITADKMIMKGRVMADFTNTDPDNLNGFMTVNQFLYKNDSMSLHLDSMYFLARNKDTAYSQMLFFADSILKLDMHGKYKLTEMASAIQNSVMKYYTIPGYKIQKIQPQEWAINGYILPKKIITDFLPEVKGSDSLIFRSYLRSKDSSFNFGLRAKNINYAPQKLLNYNLWATTMGDSLMMGTGANEILARSFHLYNTGVLAVVKHDTIQTSIGTADSSGKTWYNLTTRLIQGKDSSYTISVVPKGLLLNYVTWESSPDNALIYNPKKGVFAHNFVLSTEGQELKMQSVSDSSNSPLDISFKKFKLATLTNAVNQKGIPIDGDLNGTAQLRNILTKPVFVSDIHADNLVYGKQAIGDLALKVTNGEGEDVYKAQIDLTGNQNDMHLSGNYYEDNQGLDLNLLINKFNLETIKPFSVGYLDSVGGFIGSNIAIKGTVDTPVLNGQLKFDNAFFTPTITGAKLKLSNEVINMDNNGFHFNQLTIQDARNNAFTVDGDLTTKNFMDYGFDLALKANDFMLINTPKAANRFFYGTLAFDTDIKLKGDMESPSVNGSIRVNKETDFSMVMPSDDPEVQSRQGVVVFVDKNKMRVFDSSHVKVLTDSLSNQSQLKGMDINLQIQTDTSARFALVMDERTGDELSISGNADLAFGIDKSGKMSLTGSYNLTKGAYQLTLELIKKKFQIQRGSSIVWTGDPLSAIANITALYNVKTSPVDLMSSQVSGTDLNQYKQSMPFTVDLIMKNNLMTPDISFDITLPQDYLSQYPLVDTKLQEVRSDPSEVNKQVFALLLLGRFVGENPLQSAGDATTVGDMAVQTATGILADQLNKLAGNLIQGVDLNFDLNSSTDYANTSGSGQSRTDLSVGVSKRLFSDRIQVNVGSNFALQGTSTNQQATNIAGDVSVDYRLSKDGRYMLRAYRKNQYEGVIEGQVVRTGVGFIFTFDYDKFKEAFHTAKESRQIRKAERKEKRAAKKDEKDFDKAQ</sequence>
<feature type="region of interest" description="Disordered" evidence="5">
    <location>
        <begin position="1740"/>
        <end position="1764"/>
    </location>
</feature>
<proteinExistence type="predicted"/>